<comment type="caution">
    <text evidence="2">The sequence shown here is derived from an EMBL/GenBank/DDBJ whole genome shotgun (WGS) entry which is preliminary data.</text>
</comment>
<evidence type="ECO:0000313" key="2">
    <source>
        <dbReference type="EMBL" id="KKM07360.1"/>
    </source>
</evidence>
<dbReference type="EMBL" id="LAZR01015789">
    <property type="protein sequence ID" value="KKM07360.1"/>
    <property type="molecule type" value="Genomic_DNA"/>
</dbReference>
<accession>A0A0F9H8I3</accession>
<dbReference type="InterPro" id="IPR002686">
    <property type="entry name" value="Transposase_17"/>
</dbReference>
<dbReference type="SMART" id="SM01321">
    <property type="entry name" value="Y1_Tnp"/>
    <property type="match status" value="1"/>
</dbReference>
<gene>
    <name evidence="2" type="ORF">LCGC14_1734700</name>
</gene>
<dbReference type="InterPro" id="IPR036515">
    <property type="entry name" value="Transposase_17_sf"/>
</dbReference>
<evidence type="ECO:0000259" key="1">
    <source>
        <dbReference type="SMART" id="SM01321"/>
    </source>
</evidence>
<dbReference type="GO" id="GO:0003677">
    <property type="term" value="F:DNA binding"/>
    <property type="evidence" value="ECO:0007669"/>
    <property type="project" value="InterPro"/>
</dbReference>
<dbReference type="PANTHER" id="PTHR34322">
    <property type="entry name" value="TRANSPOSASE, Y1_TNP DOMAIN-CONTAINING"/>
    <property type="match status" value="1"/>
</dbReference>
<dbReference type="NCBIfam" id="NF047646">
    <property type="entry name" value="REP_Tyr_transpos"/>
    <property type="match status" value="1"/>
</dbReference>
<name>A0A0F9H8I3_9ZZZZ</name>
<sequence>MVSARIHRKSWDNDWDVHALTFSTFRRQPFFPGRHASEWFLQTLAIARRRCLFHLFAYVIMPEHIHLVLQPLPGVAMRTVLWQLKRPMTDRALTWVRQYHPEFLARMADVQPTGKVTYRFWQRGGGYDRNLRSASDVHEKIGYIHNNPVRRGLVSRPEEWPHSSAADWILQKPGPVPIDWDCLPEPEVR</sequence>
<proteinExistence type="predicted"/>
<dbReference type="PANTHER" id="PTHR34322:SF2">
    <property type="entry name" value="TRANSPOSASE IS200-LIKE DOMAIN-CONTAINING PROTEIN"/>
    <property type="match status" value="1"/>
</dbReference>
<dbReference type="GO" id="GO:0006313">
    <property type="term" value="P:DNA transposition"/>
    <property type="evidence" value="ECO:0007669"/>
    <property type="project" value="InterPro"/>
</dbReference>
<feature type="domain" description="Transposase IS200-like" evidence="1">
    <location>
        <begin position="14"/>
        <end position="147"/>
    </location>
</feature>
<dbReference type="AlphaFoldDB" id="A0A0F9H8I3"/>
<organism evidence="2">
    <name type="scientific">marine sediment metagenome</name>
    <dbReference type="NCBI Taxonomy" id="412755"/>
    <lineage>
        <taxon>unclassified sequences</taxon>
        <taxon>metagenomes</taxon>
        <taxon>ecological metagenomes</taxon>
    </lineage>
</organism>
<reference evidence="2" key="1">
    <citation type="journal article" date="2015" name="Nature">
        <title>Complex archaea that bridge the gap between prokaryotes and eukaryotes.</title>
        <authorList>
            <person name="Spang A."/>
            <person name="Saw J.H."/>
            <person name="Jorgensen S.L."/>
            <person name="Zaremba-Niedzwiedzka K."/>
            <person name="Martijn J."/>
            <person name="Lind A.E."/>
            <person name="van Eijk R."/>
            <person name="Schleper C."/>
            <person name="Guy L."/>
            <person name="Ettema T.J."/>
        </authorList>
    </citation>
    <scope>NUCLEOTIDE SEQUENCE</scope>
</reference>
<protein>
    <recommendedName>
        <fullName evidence="1">Transposase IS200-like domain-containing protein</fullName>
    </recommendedName>
</protein>
<dbReference type="GO" id="GO:0004803">
    <property type="term" value="F:transposase activity"/>
    <property type="evidence" value="ECO:0007669"/>
    <property type="project" value="InterPro"/>
</dbReference>
<dbReference type="Gene3D" id="3.30.70.1290">
    <property type="entry name" value="Transposase IS200-like"/>
    <property type="match status" value="1"/>
</dbReference>
<dbReference type="SUPFAM" id="SSF143422">
    <property type="entry name" value="Transposase IS200-like"/>
    <property type="match status" value="1"/>
</dbReference>